<dbReference type="RefSeq" id="WP_130110862.1">
    <property type="nucleotide sequence ID" value="NZ_CP035806.1"/>
</dbReference>
<organism evidence="2 3">
    <name type="scientific">Leucobacter triazinivorans</name>
    <dbReference type="NCBI Taxonomy" id="1784719"/>
    <lineage>
        <taxon>Bacteria</taxon>
        <taxon>Bacillati</taxon>
        <taxon>Actinomycetota</taxon>
        <taxon>Actinomycetes</taxon>
        <taxon>Micrococcales</taxon>
        <taxon>Microbacteriaceae</taxon>
        <taxon>Leucobacter</taxon>
    </lineage>
</organism>
<evidence type="ECO:0000313" key="2">
    <source>
        <dbReference type="EMBL" id="QBE49749.1"/>
    </source>
</evidence>
<dbReference type="KEGG" id="ltr:EVS81_13725"/>
<dbReference type="SUPFAM" id="SSF54909">
    <property type="entry name" value="Dimeric alpha+beta barrel"/>
    <property type="match status" value="1"/>
</dbReference>
<accession>A0A4V0Z1V7</accession>
<sequence>MQVLTVLYPEPTDRAAFAEYYRSTHLPLCAQLPGVQDITYALDVCEPGEGPYYAIFRATFADEAAMGAALASPEGRAVEADVPNYASGGAIVIPHAAESFPLG</sequence>
<dbReference type="InterPro" id="IPR009799">
    <property type="entry name" value="EthD_dom"/>
</dbReference>
<dbReference type="Proteomes" id="UP000289260">
    <property type="component" value="Chromosome"/>
</dbReference>
<gene>
    <name evidence="2" type="ORF">EVS81_13725</name>
</gene>
<dbReference type="PANTHER" id="PTHR40260:SF2">
    <property type="entry name" value="BLR8190 PROTEIN"/>
    <property type="match status" value="1"/>
</dbReference>
<feature type="domain" description="EthD" evidence="1">
    <location>
        <begin position="10"/>
        <end position="87"/>
    </location>
</feature>
<dbReference type="InterPro" id="IPR011008">
    <property type="entry name" value="Dimeric_a/b-barrel"/>
</dbReference>
<evidence type="ECO:0000259" key="1">
    <source>
        <dbReference type="Pfam" id="PF07110"/>
    </source>
</evidence>
<reference evidence="2 3" key="1">
    <citation type="submission" date="2019-02" db="EMBL/GenBank/DDBJ databases">
        <authorList>
            <person name="Sun L."/>
            <person name="Pan D."/>
            <person name="Wu X."/>
        </authorList>
    </citation>
    <scope>NUCLEOTIDE SEQUENCE [LARGE SCALE GENOMIC DNA]</scope>
    <source>
        <strain evidence="2 3">JW-1</strain>
    </source>
</reference>
<dbReference type="GO" id="GO:0016491">
    <property type="term" value="F:oxidoreductase activity"/>
    <property type="evidence" value="ECO:0007669"/>
    <property type="project" value="InterPro"/>
</dbReference>
<dbReference type="Pfam" id="PF07110">
    <property type="entry name" value="EthD"/>
    <property type="match status" value="1"/>
</dbReference>
<dbReference type="EMBL" id="CP035806">
    <property type="protein sequence ID" value="QBE49749.1"/>
    <property type="molecule type" value="Genomic_DNA"/>
</dbReference>
<dbReference type="PANTHER" id="PTHR40260">
    <property type="entry name" value="BLR8190 PROTEIN"/>
    <property type="match status" value="1"/>
</dbReference>
<dbReference type="Gene3D" id="3.30.70.100">
    <property type="match status" value="1"/>
</dbReference>
<protein>
    <submittedName>
        <fullName evidence="2">EthD family reductase</fullName>
    </submittedName>
</protein>
<name>A0A4V0Z1V7_9MICO</name>
<dbReference type="OrthoDB" id="5294870at2"/>
<keyword evidence="3" id="KW-1185">Reference proteome</keyword>
<dbReference type="NCBIfam" id="TIGR02118">
    <property type="entry name" value="EthD family reductase"/>
    <property type="match status" value="1"/>
</dbReference>
<evidence type="ECO:0000313" key="3">
    <source>
        <dbReference type="Proteomes" id="UP000289260"/>
    </source>
</evidence>
<proteinExistence type="predicted"/>
<dbReference type="AlphaFoldDB" id="A0A4V0Z1V7"/>